<accession>A0ABS9R8Z4</accession>
<keyword evidence="1" id="KW-0812">Transmembrane</keyword>
<evidence type="ECO:0000313" key="3">
    <source>
        <dbReference type="Proteomes" id="UP001202402"/>
    </source>
</evidence>
<organism evidence="2 3">
    <name type="scientific">Amedibacillus hominis</name>
    <dbReference type="NCBI Taxonomy" id="2897776"/>
    <lineage>
        <taxon>Bacteria</taxon>
        <taxon>Bacillati</taxon>
        <taxon>Bacillota</taxon>
        <taxon>Erysipelotrichia</taxon>
        <taxon>Erysipelotrichales</taxon>
        <taxon>Erysipelotrichaceae</taxon>
        <taxon>Amedibacillus</taxon>
    </lineage>
</organism>
<dbReference type="RefSeq" id="WP_158552210.1">
    <property type="nucleotide sequence ID" value="NZ_JAKVPQ010000011.1"/>
</dbReference>
<protein>
    <recommendedName>
        <fullName evidence="4">CcmD family protein</fullName>
    </recommendedName>
</protein>
<sequence length="48" mass="5633">MSEYFIAKLGYLIACILVFYIILSHIDKQHQKTKKEVLMAQTQEMKGE</sequence>
<evidence type="ECO:0000313" key="2">
    <source>
        <dbReference type="EMBL" id="MCH4286136.1"/>
    </source>
</evidence>
<keyword evidence="1" id="KW-1133">Transmembrane helix</keyword>
<dbReference type="EMBL" id="JAKVPQ010000011">
    <property type="protein sequence ID" value="MCH4286136.1"/>
    <property type="molecule type" value="Genomic_DNA"/>
</dbReference>
<keyword evidence="3" id="KW-1185">Reference proteome</keyword>
<reference evidence="2 3" key="1">
    <citation type="submission" date="2022-02" db="EMBL/GenBank/DDBJ databases">
        <title>Genome of Erysipelotrichaceae sp. nov. NSJ-176 isolated from human feces.</title>
        <authorList>
            <person name="Abdugheni R."/>
        </authorList>
    </citation>
    <scope>NUCLEOTIDE SEQUENCE [LARGE SCALE GENOMIC DNA]</scope>
    <source>
        <strain evidence="2 3">NSJ-176</strain>
    </source>
</reference>
<evidence type="ECO:0008006" key="4">
    <source>
        <dbReference type="Google" id="ProtNLM"/>
    </source>
</evidence>
<name>A0ABS9R8Z4_9FIRM</name>
<dbReference type="Proteomes" id="UP001202402">
    <property type="component" value="Unassembled WGS sequence"/>
</dbReference>
<proteinExistence type="predicted"/>
<comment type="caution">
    <text evidence="2">The sequence shown here is derived from an EMBL/GenBank/DDBJ whole genome shotgun (WGS) entry which is preliminary data.</text>
</comment>
<feature type="transmembrane region" description="Helical" evidence="1">
    <location>
        <begin position="6"/>
        <end position="26"/>
    </location>
</feature>
<evidence type="ECO:0000256" key="1">
    <source>
        <dbReference type="SAM" id="Phobius"/>
    </source>
</evidence>
<keyword evidence="1" id="KW-0472">Membrane</keyword>
<gene>
    <name evidence="2" type="ORF">LQE99_13500</name>
</gene>